<dbReference type="EMBL" id="LRFG02000005">
    <property type="protein sequence ID" value="PCO04605.1"/>
    <property type="molecule type" value="Genomic_DNA"/>
</dbReference>
<accession>A0ABX4HWV7</accession>
<comment type="caution">
    <text evidence="2">The sequence shown here is derived from an EMBL/GenBank/DDBJ whole genome shotgun (WGS) entry which is preliminary data.</text>
</comment>
<feature type="transmembrane region" description="Helical" evidence="1">
    <location>
        <begin position="59"/>
        <end position="82"/>
    </location>
</feature>
<keyword evidence="1" id="KW-0812">Transmembrane</keyword>
<keyword evidence="3" id="KW-1185">Reference proteome</keyword>
<name>A0ABX4HWV7_9GAMM</name>
<sequence>MILVGSLTILLIPLIAMQFTAEVNWDRYDFILMAALTIGLGSLCAFISKRSTAKSRIPVVATFVVVFLYLWIELAVGIFGGWGT</sequence>
<keyword evidence="1" id="KW-1133">Transmembrane helix</keyword>
<reference evidence="2" key="1">
    <citation type="submission" date="2017-08" db="EMBL/GenBank/DDBJ databases">
        <title>Microbulbifer marisrubri sp. nov., a halophilic alphaproteobacterium isolated from marine sediment of the Yellow Sea, China.</title>
        <authorList>
            <person name="Zhang G."/>
            <person name="Xiong Q."/>
        </authorList>
    </citation>
    <scope>NUCLEOTIDE SEQUENCE [LARGE SCALE GENOMIC DNA]</scope>
    <source>
        <strain evidence="2">WRN-8</strain>
    </source>
</reference>
<keyword evidence="1" id="KW-0472">Membrane</keyword>
<proteinExistence type="predicted"/>
<protein>
    <submittedName>
        <fullName evidence="2">Uncharacterized protein</fullName>
    </submittedName>
</protein>
<evidence type="ECO:0000256" key="1">
    <source>
        <dbReference type="SAM" id="Phobius"/>
    </source>
</evidence>
<evidence type="ECO:0000313" key="3">
    <source>
        <dbReference type="Proteomes" id="UP000218427"/>
    </source>
</evidence>
<dbReference type="Proteomes" id="UP000218427">
    <property type="component" value="Unassembled WGS sequence"/>
</dbReference>
<feature type="transmembrane region" description="Helical" evidence="1">
    <location>
        <begin position="30"/>
        <end position="47"/>
    </location>
</feature>
<evidence type="ECO:0000313" key="2">
    <source>
        <dbReference type="EMBL" id="PCO04605.1"/>
    </source>
</evidence>
<gene>
    <name evidence="2" type="ORF">AWR36_013305</name>
</gene>
<organism evidence="2 3">
    <name type="scientific">Microbulbifer flavimaris</name>
    <dbReference type="NCBI Taxonomy" id="1781068"/>
    <lineage>
        <taxon>Bacteria</taxon>
        <taxon>Pseudomonadati</taxon>
        <taxon>Pseudomonadota</taxon>
        <taxon>Gammaproteobacteria</taxon>
        <taxon>Cellvibrionales</taxon>
        <taxon>Microbulbiferaceae</taxon>
        <taxon>Microbulbifer</taxon>
    </lineage>
</organism>